<accession>A0ABQ1ZFI5</accession>
<organism evidence="2 3">
    <name type="scientific">Paenibacillus silvae</name>
    <dbReference type="NCBI Taxonomy" id="1325358"/>
    <lineage>
        <taxon>Bacteria</taxon>
        <taxon>Bacillati</taxon>
        <taxon>Bacillota</taxon>
        <taxon>Bacilli</taxon>
        <taxon>Bacillales</taxon>
        <taxon>Paenibacillaceae</taxon>
        <taxon>Paenibacillus</taxon>
    </lineage>
</organism>
<dbReference type="InterPro" id="IPR016181">
    <property type="entry name" value="Acyl_CoA_acyltransferase"/>
</dbReference>
<dbReference type="InterPro" id="IPR000182">
    <property type="entry name" value="GNAT_dom"/>
</dbReference>
<comment type="caution">
    <text evidence="2">The sequence shown here is derived from an EMBL/GenBank/DDBJ whole genome shotgun (WGS) entry which is preliminary data.</text>
</comment>
<dbReference type="Gene3D" id="3.40.630.30">
    <property type="match status" value="1"/>
</dbReference>
<dbReference type="Pfam" id="PF13302">
    <property type="entry name" value="Acetyltransf_3"/>
    <property type="match status" value="1"/>
</dbReference>
<dbReference type="EMBL" id="BMFU01000005">
    <property type="protein sequence ID" value="GGH61598.1"/>
    <property type="molecule type" value="Genomic_DNA"/>
</dbReference>
<proteinExistence type="predicted"/>
<sequence length="188" mass="21062">MITELHTNRIDLRQMKESDAADLLQVWSDPEVARFMNISPFKAEQQAVKMIRMLADLAQERQAIRFSIMEKESGAIMGSCGYNYLDFEQARAEIGYDLARAYWGKGYAAEAVSALLDHGFTSLALNRIEAKVDPRNVNSIRLLEKLGFTREGLLRAYEREGTGAEAGSGTGSGDTFNDLYMYSRLVSD</sequence>
<dbReference type="InterPro" id="IPR051531">
    <property type="entry name" value="N-acetyltransferase"/>
</dbReference>
<dbReference type="PANTHER" id="PTHR43792:SF9">
    <property type="entry name" value="RIBOSOMAL-PROTEIN-ALANINE ACETYLTRANSFERASE"/>
    <property type="match status" value="1"/>
</dbReference>
<dbReference type="SUPFAM" id="SSF55729">
    <property type="entry name" value="Acyl-CoA N-acyltransferases (Nat)"/>
    <property type="match status" value="1"/>
</dbReference>
<dbReference type="PROSITE" id="PS51186">
    <property type="entry name" value="GNAT"/>
    <property type="match status" value="1"/>
</dbReference>
<reference evidence="3" key="1">
    <citation type="journal article" date="2019" name="Int. J. Syst. Evol. Microbiol.">
        <title>The Global Catalogue of Microorganisms (GCM) 10K type strain sequencing project: providing services to taxonomists for standard genome sequencing and annotation.</title>
        <authorList>
            <consortium name="The Broad Institute Genomics Platform"/>
            <consortium name="The Broad Institute Genome Sequencing Center for Infectious Disease"/>
            <person name="Wu L."/>
            <person name="Ma J."/>
        </authorList>
    </citation>
    <scope>NUCLEOTIDE SEQUENCE [LARGE SCALE GENOMIC DNA]</scope>
    <source>
        <strain evidence="3">CGMCC 1.12770</strain>
    </source>
</reference>
<feature type="domain" description="N-acetyltransferase" evidence="1">
    <location>
        <begin position="10"/>
        <end position="186"/>
    </location>
</feature>
<name>A0ABQ1ZFI5_9BACL</name>
<dbReference type="PANTHER" id="PTHR43792">
    <property type="entry name" value="GNAT FAMILY, PUTATIVE (AFU_ORTHOLOGUE AFUA_3G00765)-RELATED-RELATED"/>
    <property type="match status" value="1"/>
</dbReference>
<evidence type="ECO:0000313" key="3">
    <source>
        <dbReference type="Proteomes" id="UP000652153"/>
    </source>
</evidence>
<dbReference type="Proteomes" id="UP000652153">
    <property type="component" value="Unassembled WGS sequence"/>
</dbReference>
<evidence type="ECO:0000259" key="1">
    <source>
        <dbReference type="PROSITE" id="PS51186"/>
    </source>
</evidence>
<evidence type="ECO:0000313" key="2">
    <source>
        <dbReference type="EMBL" id="GGH61598.1"/>
    </source>
</evidence>
<dbReference type="RefSeq" id="WP_188593404.1">
    <property type="nucleotide sequence ID" value="NZ_BMFU01000005.1"/>
</dbReference>
<gene>
    <name evidence="2" type="ORF">GCM10008014_37200</name>
</gene>
<keyword evidence="3" id="KW-1185">Reference proteome</keyword>
<protein>
    <submittedName>
        <fullName evidence="2">N-acetyltransferase</fullName>
    </submittedName>
</protein>